<dbReference type="PANTHER" id="PTHR45614">
    <property type="entry name" value="MYB PROTEIN-RELATED"/>
    <property type="match status" value="1"/>
</dbReference>
<dbReference type="EMBL" id="MLAK01001149">
    <property type="protein sequence ID" value="OHS96869.1"/>
    <property type="molecule type" value="Genomic_DNA"/>
</dbReference>
<organism evidence="4 5">
    <name type="scientific">Tritrichomonas foetus</name>
    <dbReference type="NCBI Taxonomy" id="1144522"/>
    <lineage>
        <taxon>Eukaryota</taxon>
        <taxon>Metamonada</taxon>
        <taxon>Parabasalia</taxon>
        <taxon>Tritrichomonadida</taxon>
        <taxon>Tritrichomonadidae</taxon>
        <taxon>Tritrichomonas</taxon>
    </lineage>
</organism>
<dbReference type="RefSeq" id="XP_068350006.1">
    <property type="nucleotide sequence ID" value="XM_068495058.1"/>
</dbReference>
<dbReference type="Pfam" id="PF00249">
    <property type="entry name" value="Myb_DNA-binding"/>
    <property type="match status" value="2"/>
</dbReference>
<proteinExistence type="predicted"/>
<name>A0A1J4JHA8_9EUKA</name>
<keyword evidence="5" id="KW-1185">Reference proteome</keyword>
<dbReference type="SMART" id="SM00717">
    <property type="entry name" value="SANT"/>
    <property type="match status" value="2"/>
</dbReference>
<gene>
    <name evidence="4" type="ORF">TRFO_09786</name>
</gene>
<dbReference type="PROSITE" id="PS50090">
    <property type="entry name" value="MYB_LIKE"/>
    <property type="match status" value="2"/>
</dbReference>
<dbReference type="InterPro" id="IPR009057">
    <property type="entry name" value="Homeodomain-like_sf"/>
</dbReference>
<evidence type="ECO:0000313" key="4">
    <source>
        <dbReference type="EMBL" id="OHS96869.1"/>
    </source>
</evidence>
<dbReference type="GO" id="GO:0000978">
    <property type="term" value="F:RNA polymerase II cis-regulatory region sequence-specific DNA binding"/>
    <property type="evidence" value="ECO:0007669"/>
    <property type="project" value="TreeGrafter"/>
</dbReference>
<dbReference type="GO" id="GO:0000981">
    <property type="term" value="F:DNA-binding transcription factor activity, RNA polymerase II-specific"/>
    <property type="evidence" value="ECO:0007669"/>
    <property type="project" value="TreeGrafter"/>
</dbReference>
<dbReference type="SUPFAM" id="SSF46689">
    <property type="entry name" value="Homeodomain-like"/>
    <property type="match status" value="1"/>
</dbReference>
<dbReference type="VEuPathDB" id="TrichDB:TRFO_09786"/>
<dbReference type="InterPro" id="IPR050560">
    <property type="entry name" value="MYB_TF"/>
</dbReference>
<dbReference type="OrthoDB" id="39591at2759"/>
<dbReference type="Proteomes" id="UP000179807">
    <property type="component" value="Unassembled WGS sequence"/>
</dbReference>
<dbReference type="GO" id="GO:0005634">
    <property type="term" value="C:nucleus"/>
    <property type="evidence" value="ECO:0007669"/>
    <property type="project" value="TreeGrafter"/>
</dbReference>
<evidence type="ECO:0008006" key="6">
    <source>
        <dbReference type="Google" id="ProtNLM"/>
    </source>
</evidence>
<dbReference type="AlphaFoldDB" id="A0A1J4JHA8"/>
<feature type="domain" description="Myb-like" evidence="2">
    <location>
        <begin position="39"/>
        <end position="100"/>
    </location>
</feature>
<dbReference type="PANTHER" id="PTHR45614:SF69">
    <property type="entry name" value="CHROMOSOME UNDETERMINED SCAFFOLD_38, WHOLE GENOME SHOTGUN SEQUENCE"/>
    <property type="match status" value="1"/>
</dbReference>
<dbReference type="GeneID" id="94829762"/>
<dbReference type="CDD" id="cd00167">
    <property type="entry name" value="SANT"/>
    <property type="match status" value="2"/>
</dbReference>
<dbReference type="PROSITE" id="PS51294">
    <property type="entry name" value="HTH_MYB"/>
    <property type="match status" value="1"/>
</dbReference>
<feature type="domain" description="HTH myb-type" evidence="3">
    <location>
        <begin position="101"/>
        <end position="155"/>
    </location>
</feature>
<evidence type="ECO:0000259" key="2">
    <source>
        <dbReference type="PROSITE" id="PS50090"/>
    </source>
</evidence>
<feature type="region of interest" description="Disordered" evidence="1">
    <location>
        <begin position="1"/>
        <end position="49"/>
    </location>
</feature>
<dbReference type="Gene3D" id="1.10.10.60">
    <property type="entry name" value="Homeodomain-like"/>
    <property type="match status" value="2"/>
</dbReference>
<evidence type="ECO:0000256" key="1">
    <source>
        <dbReference type="SAM" id="MobiDB-lite"/>
    </source>
</evidence>
<evidence type="ECO:0000313" key="5">
    <source>
        <dbReference type="Proteomes" id="UP000179807"/>
    </source>
</evidence>
<dbReference type="InterPro" id="IPR017930">
    <property type="entry name" value="Myb_dom"/>
</dbReference>
<evidence type="ECO:0000259" key="3">
    <source>
        <dbReference type="PROSITE" id="PS51294"/>
    </source>
</evidence>
<sequence>MSQNMRKGKSANRPNHSVANRTSIPVNNDGKSAGQNGKPKTTTRKPFTVEEDALLMDVVNKVREEIKDSKEGKEISWEVVSNRMGVRSARQCRERYLNYLSPDIRTDPWTDSEDRLLIQKMNDLGRCWSTICQFFNGRSESDVKNRWYSHLRYKSFERGGNVKMISDPSKCPFPLRKKRNRARIPPQQKAQKLLEEKRNGKKIESCIEDQINFEFAPENIFYEGEMYFRNMPISDSMPNFNSSYNFSEPGLSLSNTIYNAPSTEYVCGSQTASTPQATYSNVQPPQQIVNQKPQNQQMNSTNETTESQQDSSEPQVFDFWDQQLLDDYTNSKFESDFMAMTNSNYYDVIF</sequence>
<comment type="caution">
    <text evidence="4">The sequence shown here is derived from an EMBL/GenBank/DDBJ whole genome shotgun (WGS) entry which is preliminary data.</text>
</comment>
<feature type="region of interest" description="Disordered" evidence="1">
    <location>
        <begin position="290"/>
        <end position="314"/>
    </location>
</feature>
<protein>
    <recommendedName>
        <fullName evidence="6">Myb-like DNA-binding domain containing protein</fullName>
    </recommendedName>
</protein>
<feature type="compositionally biased region" description="Basic residues" evidence="1">
    <location>
        <begin position="1"/>
        <end position="10"/>
    </location>
</feature>
<dbReference type="InterPro" id="IPR001005">
    <property type="entry name" value="SANT/Myb"/>
</dbReference>
<reference evidence="4" key="1">
    <citation type="submission" date="2016-10" db="EMBL/GenBank/DDBJ databases">
        <authorList>
            <person name="Benchimol M."/>
            <person name="Almeida L.G."/>
            <person name="Vasconcelos A.T."/>
            <person name="Perreira-Neves A."/>
            <person name="Rosa I.A."/>
            <person name="Tasca T."/>
            <person name="Bogo M.R."/>
            <person name="de Souza W."/>
        </authorList>
    </citation>
    <scope>NUCLEOTIDE SEQUENCE [LARGE SCALE GENOMIC DNA]</scope>
    <source>
        <strain evidence="4">K</strain>
    </source>
</reference>
<feature type="domain" description="Myb-like" evidence="2">
    <location>
        <begin position="101"/>
        <end position="151"/>
    </location>
</feature>
<feature type="compositionally biased region" description="Polar residues" evidence="1">
    <location>
        <begin position="298"/>
        <end position="314"/>
    </location>
</feature>
<feature type="compositionally biased region" description="Polar residues" evidence="1">
    <location>
        <begin position="12"/>
        <end position="40"/>
    </location>
</feature>
<accession>A0A1J4JHA8</accession>